<protein>
    <submittedName>
        <fullName evidence="1">Uncharacterized protein</fullName>
    </submittedName>
</protein>
<reference evidence="1" key="1">
    <citation type="submission" date="2014-09" db="EMBL/GenBank/DDBJ databases">
        <authorList>
            <person name="Magalhaes I.L.F."/>
            <person name="Oliveira U."/>
            <person name="Santos F.R."/>
            <person name="Vidigal T.H.D.A."/>
            <person name="Brescovit A.D."/>
            <person name="Santos A.J."/>
        </authorList>
    </citation>
    <scope>NUCLEOTIDE SEQUENCE</scope>
    <source>
        <tissue evidence="1">Shoot tissue taken approximately 20 cm above the soil surface</tissue>
    </source>
</reference>
<sequence>MGTSKTRLSR</sequence>
<organism evidence="1">
    <name type="scientific">Arundo donax</name>
    <name type="common">Giant reed</name>
    <name type="synonym">Donax arundinaceus</name>
    <dbReference type="NCBI Taxonomy" id="35708"/>
    <lineage>
        <taxon>Eukaryota</taxon>
        <taxon>Viridiplantae</taxon>
        <taxon>Streptophyta</taxon>
        <taxon>Embryophyta</taxon>
        <taxon>Tracheophyta</taxon>
        <taxon>Spermatophyta</taxon>
        <taxon>Magnoliopsida</taxon>
        <taxon>Liliopsida</taxon>
        <taxon>Poales</taxon>
        <taxon>Poaceae</taxon>
        <taxon>PACMAD clade</taxon>
        <taxon>Arundinoideae</taxon>
        <taxon>Arundineae</taxon>
        <taxon>Arundo</taxon>
    </lineage>
</organism>
<name>A0A0A9BYP3_ARUDO</name>
<dbReference type="EMBL" id="GBRH01231615">
    <property type="protein sequence ID" value="JAD66280.1"/>
    <property type="molecule type" value="Transcribed_RNA"/>
</dbReference>
<reference evidence="1" key="2">
    <citation type="journal article" date="2015" name="Data Brief">
        <title>Shoot transcriptome of the giant reed, Arundo donax.</title>
        <authorList>
            <person name="Barrero R.A."/>
            <person name="Guerrero F.D."/>
            <person name="Moolhuijzen P."/>
            <person name="Goolsby J.A."/>
            <person name="Tidwell J."/>
            <person name="Bellgard S.E."/>
            <person name="Bellgard M.I."/>
        </authorList>
    </citation>
    <scope>NUCLEOTIDE SEQUENCE</scope>
    <source>
        <tissue evidence="1">Shoot tissue taken approximately 20 cm above the soil surface</tissue>
    </source>
</reference>
<accession>A0A0A9BYP3</accession>
<evidence type="ECO:0000313" key="1">
    <source>
        <dbReference type="EMBL" id="JAD66280.1"/>
    </source>
</evidence>
<proteinExistence type="predicted"/>